<comment type="similarity">
    <text evidence="7">Belongs to the major facilitator superfamily. Drug:H(+) antiporter-3 (DHA3) (TC 2.A.1.21) family.</text>
</comment>
<dbReference type="CDD" id="cd06173">
    <property type="entry name" value="MFS_MefA_like"/>
    <property type="match status" value="1"/>
</dbReference>
<dbReference type="Proteomes" id="UP000824190">
    <property type="component" value="Unassembled WGS sequence"/>
</dbReference>
<feature type="transmembrane region" description="Helical" evidence="9">
    <location>
        <begin position="389"/>
        <end position="408"/>
    </location>
</feature>
<dbReference type="PANTHER" id="PTHR23513:SF9">
    <property type="entry name" value="ENTEROBACTIN EXPORTER ENTS"/>
    <property type="match status" value="1"/>
</dbReference>
<keyword evidence="4 9" id="KW-0812">Transmembrane</keyword>
<dbReference type="AlphaFoldDB" id="A0A9D1UJY1"/>
<evidence type="ECO:0000313" key="11">
    <source>
        <dbReference type="EMBL" id="HIW90148.1"/>
    </source>
</evidence>
<dbReference type="GO" id="GO:0005886">
    <property type="term" value="C:plasma membrane"/>
    <property type="evidence" value="ECO:0007669"/>
    <property type="project" value="UniProtKB-SubCell"/>
</dbReference>
<dbReference type="InterPro" id="IPR020846">
    <property type="entry name" value="MFS_dom"/>
</dbReference>
<feature type="transmembrane region" description="Helical" evidence="9">
    <location>
        <begin position="318"/>
        <end position="341"/>
    </location>
</feature>
<feature type="transmembrane region" description="Helical" evidence="9">
    <location>
        <begin position="238"/>
        <end position="266"/>
    </location>
</feature>
<dbReference type="Gene3D" id="1.20.1250.20">
    <property type="entry name" value="MFS general substrate transporter like domains"/>
    <property type="match status" value="1"/>
</dbReference>
<keyword evidence="6 9" id="KW-0472">Membrane</keyword>
<reference evidence="11" key="1">
    <citation type="journal article" date="2021" name="PeerJ">
        <title>Extensive microbial diversity within the chicken gut microbiome revealed by metagenomics and culture.</title>
        <authorList>
            <person name="Gilroy R."/>
            <person name="Ravi A."/>
            <person name="Getino M."/>
            <person name="Pursley I."/>
            <person name="Horton D.L."/>
            <person name="Alikhan N.F."/>
            <person name="Baker D."/>
            <person name="Gharbi K."/>
            <person name="Hall N."/>
            <person name="Watson M."/>
            <person name="Adriaenssens E.M."/>
            <person name="Foster-Nyarko E."/>
            <person name="Jarju S."/>
            <person name="Secka A."/>
            <person name="Antonio M."/>
            <person name="Oren A."/>
            <person name="Chaudhuri R.R."/>
            <person name="La Ragione R."/>
            <person name="Hildebrand F."/>
            <person name="Pallen M.J."/>
        </authorList>
    </citation>
    <scope>NUCLEOTIDE SEQUENCE</scope>
    <source>
        <strain evidence="11">CHK32-1732</strain>
    </source>
</reference>
<dbReference type="EMBL" id="DXGC01000006">
    <property type="protein sequence ID" value="HIW90148.1"/>
    <property type="molecule type" value="Genomic_DNA"/>
</dbReference>
<evidence type="ECO:0000256" key="8">
    <source>
        <dbReference type="ARBA" id="ARBA00040914"/>
    </source>
</evidence>
<evidence type="ECO:0000256" key="1">
    <source>
        <dbReference type="ARBA" id="ARBA00004429"/>
    </source>
</evidence>
<accession>A0A9D1UJY1</accession>
<feature type="transmembrane region" description="Helical" evidence="9">
    <location>
        <begin position="35"/>
        <end position="53"/>
    </location>
</feature>
<feature type="transmembrane region" description="Helical" evidence="9">
    <location>
        <begin position="160"/>
        <end position="183"/>
    </location>
</feature>
<feature type="domain" description="Major facilitator superfamily (MFS) profile" evidence="10">
    <location>
        <begin position="242"/>
        <end position="455"/>
    </location>
</feature>
<comment type="subcellular location">
    <subcellularLocation>
        <location evidence="1">Cell inner membrane</location>
        <topology evidence="1">Multi-pass membrane protein</topology>
    </subcellularLocation>
</comment>
<comment type="caution">
    <text evidence="11">The sequence shown here is derived from an EMBL/GenBank/DDBJ whole genome shotgun (WGS) entry which is preliminary data.</text>
</comment>
<feature type="transmembrane region" description="Helical" evidence="9">
    <location>
        <begin position="286"/>
        <end position="306"/>
    </location>
</feature>
<sequence>MTARPERPRRKAGRSVFRSLLADTTPLQSPHFKRLWVANIITVIGAQLNVIVVPQQIYDITQSSAYVGLAGAFGLVPLVIFGLYGGALADMMDRRKLLMITTVGLIVTAVAFWAQAAAGIDNVWLILWIFALQQAFFAVNQPTRTAVTARIVPEGSIAAATSLNMTVQQAGAVVGPLLGGLLIQLTGFALLYFIDAVCLLATLWAVILLPSLPVENPDGASAVGRNGRQRRTPGVRSIVEGFVFLAAVPVLLMSFVIDLIAMIFGMPRALIPQMSTVDFGESGDGGLFLALLYAAVPAGAVLGGVFSGTVTRLRHQGVGIVVSVLLWGVAIIVMGAAVMLADGQAGLWAWVAVIAFVFGGLVDMFSSVQRSAMLQEAVDDHMRGRLQGVFLIVVAGGPRLADMLHGWAGASWGAGMATLVGGIAVVVGTIIAVALVPSFLRYIPARFTTQPVVTQ</sequence>
<dbReference type="InterPro" id="IPR036259">
    <property type="entry name" value="MFS_trans_sf"/>
</dbReference>
<name>A0A9D1UJY1_9CORY</name>
<evidence type="ECO:0000259" key="10">
    <source>
        <dbReference type="PROSITE" id="PS50850"/>
    </source>
</evidence>
<dbReference type="SUPFAM" id="SSF103473">
    <property type="entry name" value="MFS general substrate transporter"/>
    <property type="match status" value="1"/>
</dbReference>
<dbReference type="GO" id="GO:0022857">
    <property type="term" value="F:transmembrane transporter activity"/>
    <property type="evidence" value="ECO:0007669"/>
    <property type="project" value="InterPro"/>
</dbReference>
<keyword evidence="3" id="KW-1003">Cell membrane</keyword>
<gene>
    <name evidence="11" type="ORF">H9870_00545</name>
</gene>
<protein>
    <recommendedName>
        <fullName evidence="8">Multidrug efflux pump Tap</fullName>
    </recommendedName>
</protein>
<feature type="domain" description="Major facilitator superfamily (MFS) profile" evidence="10">
    <location>
        <begin position="1"/>
        <end position="213"/>
    </location>
</feature>
<reference evidence="11" key="2">
    <citation type="submission" date="2021-04" db="EMBL/GenBank/DDBJ databases">
        <authorList>
            <person name="Gilroy R."/>
        </authorList>
    </citation>
    <scope>NUCLEOTIDE SEQUENCE</scope>
    <source>
        <strain evidence="11">CHK32-1732</strain>
    </source>
</reference>
<evidence type="ECO:0000256" key="3">
    <source>
        <dbReference type="ARBA" id="ARBA00022475"/>
    </source>
</evidence>
<dbReference type="Pfam" id="PF07690">
    <property type="entry name" value="MFS_1"/>
    <property type="match status" value="1"/>
</dbReference>
<evidence type="ECO:0000256" key="7">
    <source>
        <dbReference type="ARBA" id="ARBA00038075"/>
    </source>
</evidence>
<dbReference type="PROSITE" id="PS50850">
    <property type="entry name" value="MFS"/>
    <property type="match status" value="2"/>
</dbReference>
<feature type="transmembrane region" description="Helical" evidence="9">
    <location>
        <begin position="414"/>
        <end position="436"/>
    </location>
</feature>
<evidence type="ECO:0000256" key="6">
    <source>
        <dbReference type="ARBA" id="ARBA00023136"/>
    </source>
</evidence>
<evidence type="ECO:0000256" key="2">
    <source>
        <dbReference type="ARBA" id="ARBA00022448"/>
    </source>
</evidence>
<evidence type="ECO:0000256" key="5">
    <source>
        <dbReference type="ARBA" id="ARBA00022989"/>
    </source>
</evidence>
<dbReference type="InterPro" id="IPR011701">
    <property type="entry name" value="MFS"/>
</dbReference>
<organism evidence="11 12">
    <name type="scientific">Candidatus Corynebacterium avicola</name>
    <dbReference type="NCBI Taxonomy" id="2838527"/>
    <lineage>
        <taxon>Bacteria</taxon>
        <taxon>Bacillati</taxon>
        <taxon>Actinomycetota</taxon>
        <taxon>Actinomycetes</taxon>
        <taxon>Mycobacteriales</taxon>
        <taxon>Corynebacteriaceae</taxon>
        <taxon>Corynebacterium</taxon>
    </lineage>
</organism>
<evidence type="ECO:0000256" key="4">
    <source>
        <dbReference type="ARBA" id="ARBA00022692"/>
    </source>
</evidence>
<feature type="transmembrane region" description="Helical" evidence="9">
    <location>
        <begin position="347"/>
        <end position="368"/>
    </location>
</feature>
<dbReference type="PANTHER" id="PTHR23513">
    <property type="entry name" value="INTEGRAL MEMBRANE EFFLUX PROTEIN-RELATED"/>
    <property type="match status" value="1"/>
</dbReference>
<feature type="transmembrane region" description="Helical" evidence="9">
    <location>
        <begin position="65"/>
        <end position="85"/>
    </location>
</feature>
<evidence type="ECO:0000256" key="9">
    <source>
        <dbReference type="SAM" id="Phobius"/>
    </source>
</evidence>
<keyword evidence="5 9" id="KW-1133">Transmembrane helix</keyword>
<proteinExistence type="inferred from homology"/>
<keyword evidence="2" id="KW-0813">Transport</keyword>
<evidence type="ECO:0000313" key="12">
    <source>
        <dbReference type="Proteomes" id="UP000824190"/>
    </source>
</evidence>